<name>A0A6P7XTK6_9AMPH</name>
<evidence type="ECO:0000256" key="1">
    <source>
        <dbReference type="ARBA" id="ARBA00022737"/>
    </source>
</evidence>
<dbReference type="SUPFAM" id="SSF50985">
    <property type="entry name" value="RCC1/BLIP-II"/>
    <property type="match status" value="1"/>
</dbReference>
<sequence length="356" mass="38108">MVDVGKWPIFALCSEEERKSVRQAYIFGSSGNEVLYVTENDEVFVLGTNCSGCLGTGDIQSIIEPRRLETLCGKQLTCVSFGNGPHIVVITTEGEVYSWGHNAYCQLGNGTTNPGLLPCLVTTNLVNKQATAVACGSHHSMVLTSDGEVYSWGYNNSGQVGSGSTANQPVPRRVTSCLNKKYVISIACGQLSSTAVTDKGEVYVWGYSGNGQLGLGNSCNLQTPCKVMALQGVRVLRVVCGNAHTLVLTDEGVLYVWGANSYGQLGTGNKSNQSYPVPVIINKERVMEIAACHSAHISAAKTQSGQVYMWGQCRGQSVVLPHLTHVTCTDDVFACFASPAVMWRLLSIGVSTFVPF</sequence>
<evidence type="ECO:0000313" key="4">
    <source>
        <dbReference type="RefSeq" id="XP_030056341.1"/>
    </source>
</evidence>
<evidence type="ECO:0000313" key="3">
    <source>
        <dbReference type="Proteomes" id="UP000515156"/>
    </source>
</evidence>
<dbReference type="PROSITE" id="PS00626">
    <property type="entry name" value="RCC1_2"/>
    <property type="match status" value="1"/>
</dbReference>
<feature type="repeat" description="RCC1" evidence="2">
    <location>
        <begin position="147"/>
        <end position="199"/>
    </location>
</feature>
<accession>A0A6P7XTK6</accession>
<dbReference type="AlphaFoldDB" id="A0A6P7XTK6"/>
<dbReference type="Proteomes" id="UP000515156">
    <property type="component" value="Chromosome 4"/>
</dbReference>
<keyword evidence="3" id="KW-1185">Reference proteome</keyword>
<feature type="repeat" description="RCC1" evidence="2">
    <location>
        <begin position="200"/>
        <end position="251"/>
    </location>
</feature>
<dbReference type="PROSITE" id="PS50012">
    <property type="entry name" value="RCC1_3"/>
    <property type="match status" value="4"/>
</dbReference>
<organism evidence="3 4">
    <name type="scientific">Microcaecilia unicolor</name>
    <dbReference type="NCBI Taxonomy" id="1415580"/>
    <lineage>
        <taxon>Eukaryota</taxon>
        <taxon>Metazoa</taxon>
        <taxon>Chordata</taxon>
        <taxon>Craniata</taxon>
        <taxon>Vertebrata</taxon>
        <taxon>Euteleostomi</taxon>
        <taxon>Amphibia</taxon>
        <taxon>Gymnophiona</taxon>
        <taxon>Siphonopidae</taxon>
        <taxon>Microcaecilia</taxon>
    </lineage>
</organism>
<dbReference type="PRINTS" id="PR00633">
    <property type="entry name" value="RCCNDNSATION"/>
</dbReference>
<proteinExistence type="predicted"/>
<dbReference type="PANTHER" id="PTHR22872">
    <property type="entry name" value="BTK-BINDING PROTEIN-RELATED"/>
    <property type="match status" value="1"/>
</dbReference>
<dbReference type="InterPro" id="IPR051625">
    <property type="entry name" value="Signaling_Regulatory_Domain"/>
</dbReference>
<reference evidence="4" key="1">
    <citation type="submission" date="2025-08" db="UniProtKB">
        <authorList>
            <consortium name="RefSeq"/>
        </authorList>
    </citation>
    <scope>IDENTIFICATION</scope>
</reference>
<feature type="repeat" description="RCC1" evidence="2">
    <location>
        <begin position="252"/>
        <end position="302"/>
    </location>
</feature>
<dbReference type="Pfam" id="PF00415">
    <property type="entry name" value="RCC1"/>
    <property type="match status" value="4"/>
</dbReference>
<gene>
    <name evidence="4" type="primary">RCBTB2</name>
</gene>
<dbReference type="CTD" id="1102"/>
<keyword evidence="1" id="KW-0677">Repeat</keyword>
<dbReference type="PANTHER" id="PTHR22872:SF3">
    <property type="entry name" value="RCC1 AND BTB DOMAIN CONTAINING PROTEIN 2"/>
    <property type="match status" value="1"/>
</dbReference>
<dbReference type="RefSeq" id="XP_030056341.1">
    <property type="nucleotide sequence ID" value="XM_030200481.1"/>
</dbReference>
<dbReference type="GeneID" id="115468633"/>
<feature type="repeat" description="RCC1" evidence="2">
    <location>
        <begin position="94"/>
        <end position="146"/>
    </location>
</feature>
<protein>
    <submittedName>
        <fullName evidence="4">RCC1 and BTB domain-containing protein 2 isoform X3</fullName>
    </submittedName>
</protein>
<dbReference type="Gene3D" id="2.130.10.30">
    <property type="entry name" value="Regulator of chromosome condensation 1/beta-lactamase-inhibitor protein II"/>
    <property type="match status" value="1"/>
</dbReference>
<dbReference type="InterPro" id="IPR009091">
    <property type="entry name" value="RCC1/BLIP-II"/>
</dbReference>
<dbReference type="InterPro" id="IPR000408">
    <property type="entry name" value="Reg_chr_condens"/>
</dbReference>
<evidence type="ECO:0000256" key="2">
    <source>
        <dbReference type="PROSITE-ProRule" id="PRU00235"/>
    </source>
</evidence>